<keyword evidence="4" id="KW-0804">Transcription</keyword>
<comment type="caution">
    <text evidence="6">The sequence shown here is derived from an EMBL/GenBank/DDBJ whole genome shotgun (WGS) entry which is preliminary data.</text>
</comment>
<dbReference type="PANTHER" id="PTHR30126">
    <property type="entry name" value="HTH-TYPE TRANSCRIPTIONAL REGULATOR"/>
    <property type="match status" value="1"/>
</dbReference>
<dbReference type="PRINTS" id="PR00039">
    <property type="entry name" value="HTHLYSR"/>
</dbReference>
<proteinExistence type="inferred from homology"/>
<keyword evidence="7" id="KW-1185">Reference proteome</keyword>
<dbReference type="Gene3D" id="1.10.10.10">
    <property type="entry name" value="Winged helix-like DNA-binding domain superfamily/Winged helix DNA-binding domain"/>
    <property type="match status" value="1"/>
</dbReference>
<organism evidence="6 7">
    <name type="scientific">Cohnella endophytica</name>
    <dbReference type="NCBI Taxonomy" id="2419778"/>
    <lineage>
        <taxon>Bacteria</taxon>
        <taxon>Bacillati</taxon>
        <taxon>Bacillota</taxon>
        <taxon>Bacilli</taxon>
        <taxon>Bacillales</taxon>
        <taxon>Paenibacillaceae</taxon>
        <taxon>Cohnella</taxon>
    </lineage>
</organism>
<evidence type="ECO:0000313" key="6">
    <source>
        <dbReference type="EMBL" id="RKP47391.1"/>
    </source>
</evidence>
<evidence type="ECO:0000256" key="4">
    <source>
        <dbReference type="ARBA" id="ARBA00023163"/>
    </source>
</evidence>
<gene>
    <name evidence="6" type="ORF">D7Z26_23790</name>
</gene>
<dbReference type="InterPro" id="IPR000847">
    <property type="entry name" value="LysR_HTH_N"/>
</dbReference>
<dbReference type="GO" id="GO:0000976">
    <property type="term" value="F:transcription cis-regulatory region binding"/>
    <property type="evidence" value="ECO:0007669"/>
    <property type="project" value="TreeGrafter"/>
</dbReference>
<dbReference type="InterPro" id="IPR036390">
    <property type="entry name" value="WH_DNA-bd_sf"/>
</dbReference>
<dbReference type="PROSITE" id="PS50931">
    <property type="entry name" value="HTH_LYSR"/>
    <property type="match status" value="1"/>
</dbReference>
<dbReference type="SUPFAM" id="SSF53850">
    <property type="entry name" value="Periplasmic binding protein-like II"/>
    <property type="match status" value="1"/>
</dbReference>
<reference evidence="6 7" key="1">
    <citation type="submission" date="2018-10" db="EMBL/GenBank/DDBJ databases">
        <title>Cohnella sp. M2MS4P-1, whole genome shotgun sequence.</title>
        <authorList>
            <person name="Tuo L."/>
        </authorList>
    </citation>
    <scope>NUCLEOTIDE SEQUENCE [LARGE SCALE GENOMIC DNA]</scope>
    <source>
        <strain evidence="6 7">M2MS4P-1</strain>
    </source>
</reference>
<dbReference type="PANTHER" id="PTHR30126:SF40">
    <property type="entry name" value="HTH-TYPE TRANSCRIPTIONAL REGULATOR GLTR"/>
    <property type="match status" value="1"/>
</dbReference>
<comment type="similarity">
    <text evidence="1">Belongs to the LysR transcriptional regulatory family.</text>
</comment>
<name>A0A494XCN2_9BACL</name>
<dbReference type="InterPro" id="IPR036388">
    <property type="entry name" value="WH-like_DNA-bd_sf"/>
</dbReference>
<feature type="domain" description="HTH lysR-type" evidence="5">
    <location>
        <begin position="1"/>
        <end position="58"/>
    </location>
</feature>
<dbReference type="Gene3D" id="3.40.190.290">
    <property type="match status" value="1"/>
</dbReference>
<dbReference type="AlphaFoldDB" id="A0A494XCN2"/>
<accession>A0A494XCN2</accession>
<dbReference type="Pfam" id="PF00126">
    <property type="entry name" value="HTH_1"/>
    <property type="match status" value="1"/>
</dbReference>
<dbReference type="Proteomes" id="UP000282076">
    <property type="component" value="Unassembled WGS sequence"/>
</dbReference>
<keyword evidence="2" id="KW-0805">Transcription regulation</keyword>
<dbReference type="SUPFAM" id="SSF46785">
    <property type="entry name" value="Winged helix' DNA-binding domain"/>
    <property type="match status" value="1"/>
</dbReference>
<dbReference type="OrthoDB" id="9803735at2"/>
<evidence type="ECO:0000259" key="5">
    <source>
        <dbReference type="PROSITE" id="PS50931"/>
    </source>
</evidence>
<dbReference type="GO" id="GO:0003700">
    <property type="term" value="F:DNA-binding transcription factor activity"/>
    <property type="evidence" value="ECO:0007669"/>
    <property type="project" value="InterPro"/>
</dbReference>
<evidence type="ECO:0000256" key="1">
    <source>
        <dbReference type="ARBA" id="ARBA00009437"/>
    </source>
</evidence>
<evidence type="ECO:0000256" key="3">
    <source>
        <dbReference type="ARBA" id="ARBA00023125"/>
    </source>
</evidence>
<dbReference type="EMBL" id="RBZM01000011">
    <property type="protein sequence ID" value="RKP47391.1"/>
    <property type="molecule type" value="Genomic_DNA"/>
</dbReference>
<evidence type="ECO:0000313" key="7">
    <source>
        <dbReference type="Proteomes" id="UP000282076"/>
    </source>
</evidence>
<dbReference type="InterPro" id="IPR005119">
    <property type="entry name" value="LysR_subst-bd"/>
</dbReference>
<sequence>MNLHALRLFHHVAELGSVTKAAERLNLSQPAVTGQIKKLERELGLQLLSPQGRGILLTEVGLKLSRDAGRLFSLEARIEQTIDDYRQGGLGSLRIAATYLPANFLLPSLIADYKKQNAGIDLRFTATSSANAIELLLRFEADIAFIGGSQHTHPLLDRTLWHEDELWFVARKDHPFAGRRTTLAEIVEEPFVFREQGSYAREQLQALCAVKRVPMPNGGLQMNGFGELLRVVSEGYGIAFLSASEARDGLERGALKRIYVEDVKLMNPIFTYSRKEPLSAQAVRFMDLLADRRSG</sequence>
<protein>
    <submittedName>
        <fullName evidence="6">LysR family transcriptional regulator</fullName>
    </submittedName>
</protein>
<evidence type="ECO:0000256" key="2">
    <source>
        <dbReference type="ARBA" id="ARBA00023015"/>
    </source>
</evidence>
<dbReference type="FunFam" id="1.10.10.10:FF:000001">
    <property type="entry name" value="LysR family transcriptional regulator"/>
    <property type="match status" value="1"/>
</dbReference>
<keyword evidence="3" id="KW-0238">DNA-binding</keyword>
<dbReference type="Pfam" id="PF03466">
    <property type="entry name" value="LysR_substrate"/>
    <property type="match status" value="1"/>
</dbReference>